<dbReference type="AlphaFoldDB" id="A0A8H5J950"/>
<accession>A0A8H5J950</accession>
<dbReference type="Proteomes" id="UP000574317">
    <property type="component" value="Unassembled WGS sequence"/>
</dbReference>
<reference evidence="1 2" key="1">
    <citation type="submission" date="2020-05" db="EMBL/GenBank/DDBJ databases">
        <title>Identification and distribution of gene clusters putatively required for synthesis of sphingolipid metabolism inhibitors in phylogenetically diverse species of the filamentous fungus Fusarium.</title>
        <authorList>
            <person name="Kim H.-S."/>
            <person name="Busman M."/>
            <person name="Brown D.W."/>
            <person name="Divon H."/>
            <person name="Uhlig S."/>
            <person name="Proctor R.H."/>
        </authorList>
    </citation>
    <scope>NUCLEOTIDE SEQUENCE [LARGE SCALE GENOMIC DNA]</scope>
    <source>
        <strain evidence="1 2">NRRL 25196</strain>
    </source>
</reference>
<sequence length="84" mass="9526">MHRARLVVPFRLPASRNVGGRAREASFVPNLTPVLTQFSRLEWLILAPTSRGIRADTRTPWRFVNGWDYLSDPEDVSNYSPGDA</sequence>
<gene>
    <name evidence="1" type="ORF">FNAPI_7662</name>
</gene>
<keyword evidence="2" id="KW-1185">Reference proteome</keyword>
<proteinExistence type="predicted"/>
<evidence type="ECO:0000313" key="1">
    <source>
        <dbReference type="EMBL" id="KAF5550677.1"/>
    </source>
</evidence>
<name>A0A8H5J950_9HYPO</name>
<comment type="caution">
    <text evidence="1">The sequence shown here is derived from an EMBL/GenBank/DDBJ whole genome shotgun (WGS) entry which is preliminary data.</text>
</comment>
<evidence type="ECO:0000313" key="2">
    <source>
        <dbReference type="Proteomes" id="UP000574317"/>
    </source>
</evidence>
<protein>
    <submittedName>
        <fullName evidence="1">Uncharacterized protein</fullName>
    </submittedName>
</protein>
<dbReference type="EMBL" id="JAAOAO010000281">
    <property type="protein sequence ID" value="KAF5550677.1"/>
    <property type="molecule type" value="Genomic_DNA"/>
</dbReference>
<organism evidence="1 2">
    <name type="scientific">Fusarium napiforme</name>
    <dbReference type="NCBI Taxonomy" id="42672"/>
    <lineage>
        <taxon>Eukaryota</taxon>
        <taxon>Fungi</taxon>
        <taxon>Dikarya</taxon>
        <taxon>Ascomycota</taxon>
        <taxon>Pezizomycotina</taxon>
        <taxon>Sordariomycetes</taxon>
        <taxon>Hypocreomycetidae</taxon>
        <taxon>Hypocreales</taxon>
        <taxon>Nectriaceae</taxon>
        <taxon>Fusarium</taxon>
        <taxon>Fusarium fujikuroi species complex</taxon>
    </lineage>
</organism>